<dbReference type="EMBL" id="JAFLNF010000005">
    <property type="protein sequence ID" value="MBO0346183.1"/>
    <property type="molecule type" value="Genomic_DNA"/>
</dbReference>
<comment type="caution">
    <text evidence="2">The sequence shown here is derived from an EMBL/GenBank/DDBJ whole genome shotgun (WGS) entry which is preliminary data.</text>
</comment>
<keyword evidence="1" id="KW-0732">Signal</keyword>
<feature type="chain" id="PRO_5038072669" description="YfdX protein" evidence="1">
    <location>
        <begin position="21"/>
        <end position="340"/>
    </location>
</feature>
<evidence type="ECO:0000313" key="2">
    <source>
        <dbReference type="EMBL" id="MBO0346183.1"/>
    </source>
</evidence>
<reference evidence="2" key="1">
    <citation type="submission" date="2021-03" db="EMBL/GenBank/DDBJ databases">
        <title>Roseibium sp. CAU 1637 isolated from Incheon.</title>
        <authorList>
            <person name="Kim W."/>
        </authorList>
    </citation>
    <scope>NUCLEOTIDE SEQUENCE</scope>
    <source>
        <strain evidence="2">CAU 1637</strain>
    </source>
</reference>
<dbReference type="AlphaFoldDB" id="A0A939EPJ7"/>
<gene>
    <name evidence="2" type="ORF">J0X15_13200</name>
</gene>
<name>A0A939EPJ7_9HYPH</name>
<dbReference type="RefSeq" id="WP_206941554.1">
    <property type="nucleotide sequence ID" value="NZ_JAFLNF010000005.1"/>
</dbReference>
<evidence type="ECO:0008006" key="4">
    <source>
        <dbReference type="Google" id="ProtNLM"/>
    </source>
</evidence>
<proteinExistence type="predicted"/>
<evidence type="ECO:0000256" key="1">
    <source>
        <dbReference type="SAM" id="SignalP"/>
    </source>
</evidence>
<evidence type="ECO:0000313" key="3">
    <source>
        <dbReference type="Proteomes" id="UP000664779"/>
    </source>
</evidence>
<keyword evidence="3" id="KW-1185">Reference proteome</keyword>
<organism evidence="2 3">
    <name type="scientific">Roseibium limicola</name>
    <dbReference type="NCBI Taxonomy" id="2816037"/>
    <lineage>
        <taxon>Bacteria</taxon>
        <taxon>Pseudomonadati</taxon>
        <taxon>Pseudomonadota</taxon>
        <taxon>Alphaproteobacteria</taxon>
        <taxon>Hyphomicrobiales</taxon>
        <taxon>Stappiaceae</taxon>
        <taxon>Roseibium</taxon>
    </lineage>
</organism>
<sequence length="340" mass="35568">MSTSRNIIIALGALALTALPIGPSSLTSQLNLSTVAHADGDDVAKTINKMGYKASNFLGKTIGGALGIEKSRPKTARRPAANGLNTKQRASLATVSILPPEHPGKEAESLETESVVTSGEVSAEYSKLDQSYRVYMTSEDPGLEKVQAYIEASIAQDEARENFVKADADVQSAVGAFRTRLSKVRSYDGTPYDDATLESAATRLSELKAIDKATISVTQAVYLDGEIVDLTAALDSPEAENLAEALSEYTAAQAAASSTDATAVSDATLKSAILSASSKPGSSVSDEDATVDEATLAWAKSLLGVGAAHGKIDEIKAARTSQIVVDEEDRNATTELKPIE</sequence>
<feature type="signal peptide" evidence="1">
    <location>
        <begin position="1"/>
        <end position="20"/>
    </location>
</feature>
<protein>
    <recommendedName>
        <fullName evidence="4">YfdX protein</fullName>
    </recommendedName>
</protein>
<accession>A0A939EPJ7</accession>
<dbReference type="Proteomes" id="UP000664779">
    <property type="component" value="Unassembled WGS sequence"/>
</dbReference>